<dbReference type="InParanoid" id="A0A1B1AE96"/>
<protein>
    <submittedName>
        <fullName evidence="1">Uncharacterized protein</fullName>
    </submittedName>
</protein>
<dbReference type="STRING" id="1759059.ATE48_02535"/>
<evidence type="ECO:0000313" key="1">
    <source>
        <dbReference type="EMBL" id="ANP44879.1"/>
    </source>
</evidence>
<dbReference type="Proteomes" id="UP000092498">
    <property type="component" value="Chromosome"/>
</dbReference>
<name>A0A1B1AE96_9PROT</name>
<dbReference type="RefSeq" id="WP_066767501.1">
    <property type="nucleotide sequence ID" value="NZ_CP013244.1"/>
</dbReference>
<gene>
    <name evidence="1" type="ORF">ATE48_02535</name>
</gene>
<organism evidence="1 2">
    <name type="scientific">Candidatus Viadribacter manganicus</name>
    <dbReference type="NCBI Taxonomy" id="1759059"/>
    <lineage>
        <taxon>Bacteria</taxon>
        <taxon>Pseudomonadati</taxon>
        <taxon>Pseudomonadota</taxon>
        <taxon>Alphaproteobacteria</taxon>
        <taxon>Hyphomonadales</taxon>
        <taxon>Hyphomonadaceae</taxon>
        <taxon>Candidatus Viadribacter</taxon>
    </lineage>
</organism>
<dbReference type="EMBL" id="CP013244">
    <property type="protein sequence ID" value="ANP44879.1"/>
    <property type="molecule type" value="Genomic_DNA"/>
</dbReference>
<sequence>MSRVIFEKRDGKYDAMFVERGGALEEIACPKQPPIPHDMFHYAIERVLEMRGFIRRAAGGEGVGFVMAREAESEAVERLVETMQADSWSGRPPASEVIDLFHTTCDARGTTPITLTEEAIVAIRSEIDRLAVEWSALPTRGRMTLEI</sequence>
<proteinExistence type="predicted"/>
<evidence type="ECO:0000313" key="2">
    <source>
        <dbReference type="Proteomes" id="UP000092498"/>
    </source>
</evidence>
<accession>A0A1B1AE96</accession>
<keyword evidence="2" id="KW-1185">Reference proteome</keyword>
<dbReference type="AlphaFoldDB" id="A0A1B1AE96"/>
<dbReference type="OrthoDB" id="583519at2"/>
<reference evidence="1 2" key="1">
    <citation type="submission" date="2015-11" db="EMBL/GenBank/DDBJ databases">
        <title>Whole-Genome Sequence of Candidatus Oderbacter manganicum from the National Park Lower Oder Valley, Germany.</title>
        <authorList>
            <person name="Braun B."/>
            <person name="Liere K."/>
            <person name="Szewzyk U."/>
        </authorList>
    </citation>
    <scope>NUCLEOTIDE SEQUENCE [LARGE SCALE GENOMIC DNA]</scope>
    <source>
        <strain evidence="1 2">OTSz_A_272</strain>
    </source>
</reference>
<dbReference type="KEGG" id="cbot:ATE48_02535"/>